<evidence type="ECO:0000313" key="3">
    <source>
        <dbReference type="Proteomes" id="UP000326500"/>
    </source>
</evidence>
<gene>
    <name evidence="2" type="ORF">SAMN04488571_102182</name>
</gene>
<feature type="compositionally biased region" description="Polar residues" evidence="1">
    <location>
        <begin position="360"/>
        <end position="371"/>
    </location>
</feature>
<dbReference type="Gene3D" id="2.40.128.630">
    <property type="match status" value="1"/>
</dbReference>
<protein>
    <submittedName>
        <fullName evidence="2">Outer membrane protein assembly factor BamB, contains PQQ-like beta-propeller repeat</fullName>
    </submittedName>
</protein>
<dbReference type="AlphaFoldDB" id="A0A1G8Y286"/>
<evidence type="ECO:0000313" key="2">
    <source>
        <dbReference type="EMBL" id="SDJ96932.1"/>
    </source>
</evidence>
<dbReference type="PANTHER" id="PTHR19879:SF9">
    <property type="entry name" value="TRANSCRIPTION INITIATION FACTOR TFIID SUBUNIT 5"/>
    <property type="match status" value="1"/>
</dbReference>
<evidence type="ECO:0000256" key="1">
    <source>
        <dbReference type="SAM" id="MobiDB-lite"/>
    </source>
</evidence>
<keyword evidence="3" id="KW-1185">Reference proteome</keyword>
<name>A0A1G8Y286_9EURY</name>
<sequence>MSSGEVIPVFSTLRGRGDPVSAEPAAFPIRRSRASRLATSFLLLCCLVAVLCGLASAAEQTYAPLWERGVNDAVSSVAITRDGSLVVASAGSMVYLLDQDGTVLWKTTVGSRVKGVGISPEGAYIGVGADKLYLFERGGDLLWTEKTRFVYNDVAISSNGTYIAAGCDNGAVYLFDKNKKTLWDYDMGTDTHSIAISDNGRVIVVGCDNHGVYYLNSRQGESWSYGTGKPLGGVALTPDGRFVAAGSLDRCVYLSTGQGEHLWKYPTNDAVLSTALTNEAREVFAASGRTVYVLNRTGSKIQEITLNSRADSIAATPDGTFLVVGGSDRFVRLFTRDAALLKSEEPEEVTEDPGEFPTPAENNATPVPTENDTSEGVVGANAQISEGDVSFASMVLGCVENVISLLLEPQKDFIA</sequence>
<dbReference type="SUPFAM" id="SSF50998">
    <property type="entry name" value="Quinoprotein alcohol dehydrogenase-like"/>
    <property type="match status" value="1"/>
</dbReference>
<accession>A0A1G8Y286</accession>
<reference evidence="2 3" key="1">
    <citation type="submission" date="2016-10" db="EMBL/GenBank/DDBJ databases">
        <authorList>
            <person name="Varghese N."/>
            <person name="Submissions S."/>
        </authorList>
    </citation>
    <scope>NUCLEOTIDE SEQUENCE [LARGE SCALE GENOMIC DNA]</scope>
    <source>
        <strain evidence="2 3">DSM 2373</strain>
    </source>
</reference>
<dbReference type="Proteomes" id="UP000326500">
    <property type="component" value="Unassembled WGS sequence"/>
</dbReference>
<organism evidence="2 3">
    <name type="scientific">Methanoculleus thermophilus</name>
    <dbReference type="NCBI Taxonomy" id="2200"/>
    <lineage>
        <taxon>Archaea</taxon>
        <taxon>Methanobacteriati</taxon>
        <taxon>Methanobacteriota</taxon>
        <taxon>Stenosarchaea group</taxon>
        <taxon>Methanomicrobia</taxon>
        <taxon>Methanomicrobiales</taxon>
        <taxon>Methanomicrobiaceae</taxon>
        <taxon>Methanoculleus</taxon>
    </lineage>
</organism>
<feature type="region of interest" description="Disordered" evidence="1">
    <location>
        <begin position="342"/>
        <end position="375"/>
    </location>
</feature>
<dbReference type="InterPro" id="IPR015943">
    <property type="entry name" value="WD40/YVTN_repeat-like_dom_sf"/>
</dbReference>
<dbReference type="Gene3D" id="2.130.10.10">
    <property type="entry name" value="YVTN repeat-like/Quinoprotein amine dehydrogenase"/>
    <property type="match status" value="1"/>
</dbReference>
<dbReference type="InterPro" id="IPR018391">
    <property type="entry name" value="PQQ_b-propeller_rpt"/>
</dbReference>
<dbReference type="PANTHER" id="PTHR19879">
    <property type="entry name" value="TRANSCRIPTION INITIATION FACTOR TFIID"/>
    <property type="match status" value="1"/>
</dbReference>
<dbReference type="SMART" id="SM00320">
    <property type="entry name" value="WD40"/>
    <property type="match status" value="5"/>
</dbReference>
<dbReference type="STRING" id="2200.GCA_001571405_00476"/>
<dbReference type="InterPro" id="IPR011047">
    <property type="entry name" value="Quinoprotein_ADH-like_sf"/>
</dbReference>
<dbReference type="EMBL" id="FNFT01000002">
    <property type="protein sequence ID" value="SDJ96932.1"/>
    <property type="molecule type" value="Genomic_DNA"/>
</dbReference>
<dbReference type="OrthoDB" id="145878at2157"/>
<feature type="compositionally biased region" description="Acidic residues" evidence="1">
    <location>
        <begin position="345"/>
        <end position="354"/>
    </location>
</feature>
<dbReference type="InterPro" id="IPR001680">
    <property type="entry name" value="WD40_rpt"/>
</dbReference>
<dbReference type="Pfam" id="PF00400">
    <property type="entry name" value="WD40"/>
    <property type="match status" value="3"/>
</dbReference>
<dbReference type="SMART" id="SM00564">
    <property type="entry name" value="PQQ"/>
    <property type="match status" value="5"/>
</dbReference>
<proteinExistence type="predicted"/>